<dbReference type="Proteomes" id="UP001057291">
    <property type="component" value="Unassembled WGS sequence"/>
</dbReference>
<evidence type="ECO:0000313" key="2">
    <source>
        <dbReference type="EMBL" id="GIM45530.1"/>
    </source>
</evidence>
<dbReference type="EMBL" id="BOQE01000001">
    <property type="protein sequence ID" value="GIM45530.1"/>
    <property type="molecule type" value="Genomic_DNA"/>
</dbReference>
<accession>A0AAV4LCI4</accession>
<evidence type="ECO:0000313" key="3">
    <source>
        <dbReference type="Proteomes" id="UP001057291"/>
    </source>
</evidence>
<dbReference type="AlphaFoldDB" id="A0AAV4LCI4"/>
<evidence type="ECO:0000256" key="1">
    <source>
        <dbReference type="SAM" id="MobiDB-lite"/>
    </source>
</evidence>
<proteinExistence type="predicted"/>
<feature type="region of interest" description="Disordered" evidence="1">
    <location>
        <begin position="1"/>
        <end position="26"/>
    </location>
</feature>
<sequence length="48" mass="5636">MKKKRENDMAMTQKDLKQNAVATDKQVKDAAKRVLNKYHKTFEKLAKN</sequence>
<keyword evidence="3" id="KW-1185">Reference proteome</keyword>
<name>A0AAV4LCI4_9BACL</name>
<protein>
    <submittedName>
        <fullName evidence="2">Uncharacterized protein</fullName>
    </submittedName>
</protein>
<dbReference type="RefSeq" id="WP_282198723.1">
    <property type="nucleotide sequence ID" value="NZ_BOQE01000001.1"/>
</dbReference>
<reference evidence="2" key="1">
    <citation type="journal article" date="2023" name="Int. J. Syst. Evol. Microbiol.">
        <title>Collibacillus ludicampi gen. nov., sp. nov., a new soil bacterium of the family Alicyclobacillaceae.</title>
        <authorList>
            <person name="Jojima T."/>
            <person name="Ioku Y."/>
            <person name="Fukuta Y."/>
            <person name="Shirasaka N."/>
            <person name="Matsumura Y."/>
            <person name="Mori M."/>
        </authorList>
    </citation>
    <scope>NUCLEOTIDE SEQUENCE</scope>
    <source>
        <strain evidence="2">TP075</strain>
    </source>
</reference>
<organism evidence="2 3">
    <name type="scientific">Collibacillus ludicampi</name>
    <dbReference type="NCBI Taxonomy" id="2771369"/>
    <lineage>
        <taxon>Bacteria</taxon>
        <taxon>Bacillati</taxon>
        <taxon>Bacillota</taxon>
        <taxon>Bacilli</taxon>
        <taxon>Bacillales</taxon>
        <taxon>Alicyclobacillaceae</taxon>
        <taxon>Collibacillus</taxon>
    </lineage>
</organism>
<gene>
    <name evidence="2" type="ORF">DNHGIG_10790</name>
</gene>
<comment type="caution">
    <text evidence="2">The sequence shown here is derived from an EMBL/GenBank/DDBJ whole genome shotgun (WGS) entry which is preliminary data.</text>
</comment>